<sequence>MEIYFERLTNELLSKNTSLSYAQARTWVELFWEDFESTQAKAGGQYQGKKVTEQVVRQLITNYGETLHEFIATNPKYSHLLNSDDYLLH</sequence>
<reference evidence="1" key="1">
    <citation type="submission" date="2024-05" db="EMBL/GenBank/DDBJ databases">
        <title>Metabacillus sp. nov., isolated from the rhizosphere soil of tomato plants.</title>
        <authorList>
            <person name="Ma R."/>
        </authorList>
    </citation>
    <scope>NUCLEOTIDE SEQUENCE</scope>
    <source>
        <strain evidence="1">DBTR6</strain>
    </source>
</reference>
<dbReference type="RefSeq" id="WP_224139480.1">
    <property type="nucleotide sequence ID" value="NZ_JAIQUM010000028.1"/>
</dbReference>
<dbReference type="Proteomes" id="UP001165287">
    <property type="component" value="Unassembled WGS sequence"/>
</dbReference>
<dbReference type="InterPro" id="IPR026952">
    <property type="entry name" value="WVELL"/>
</dbReference>
<dbReference type="Pfam" id="PF14043">
    <property type="entry name" value="WVELL"/>
    <property type="match status" value="1"/>
</dbReference>
<dbReference type="EMBL" id="JAIQUM010000028">
    <property type="protein sequence ID" value="MBZ5751214.1"/>
    <property type="molecule type" value="Genomic_DNA"/>
</dbReference>
<organism evidence="1 2">
    <name type="scientific">Metabacillus rhizolycopersici</name>
    <dbReference type="NCBI Taxonomy" id="2875709"/>
    <lineage>
        <taxon>Bacteria</taxon>
        <taxon>Bacillati</taxon>
        <taxon>Bacillota</taxon>
        <taxon>Bacilli</taxon>
        <taxon>Bacillales</taxon>
        <taxon>Bacillaceae</taxon>
        <taxon>Metabacillus</taxon>
    </lineage>
</organism>
<evidence type="ECO:0000313" key="1">
    <source>
        <dbReference type="EMBL" id="MBZ5751214.1"/>
    </source>
</evidence>
<accession>A0ABS7UT38</accession>
<protein>
    <submittedName>
        <fullName evidence="1">YfhJ family protein</fullName>
    </submittedName>
</protein>
<evidence type="ECO:0000313" key="2">
    <source>
        <dbReference type="Proteomes" id="UP001165287"/>
    </source>
</evidence>
<name>A0ABS7UT38_9BACI</name>
<keyword evidence="2" id="KW-1185">Reference proteome</keyword>
<gene>
    <name evidence="1" type="ORF">K9V48_13375</name>
</gene>
<proteinExistence type="predicted"/>
<comment type="caution">
    <text evidence="1">The sequence shown here is derived from an EMBL/GenBank/DDBJ whole genome shotgun (WGS) entry which is preliminary data.</text>
</comment>